<dbReference type="Pfam" id="PF13377">
    <property type="entry name" value="Peripla_BP_3"/>
    <property type="match status" value="1"/>
</dbReference>
<keyword evidence="2" id="KW-0238">DNA-binding</keyword>
<dbReference type="EMBL" id="UAPQ01000001">
    <property type="protein sequence ID" value="SPT52844.1"/>
    <property type="molecule type" value="Genomic_DNA"/>
</dbReference>
<dbReference type="InterPro" id="IPR000843">
    <property type="entry name" value="HTH_LacI"/>
</dbReference>
<comment type="caution">
    <text evidence="6">The sequence shown here is derived from an EMBL/GenBank/DDBJ whole genome shotgun (WGS) entry which is preliminary data.</text>
</comment>
<dbReference type="SUPFAM" id="SSF47413">
    <property type="entry name" value="lambda repressor-like DNA-binding domains"/>
    <property type="match status" value="1"/>
</dbReference>
<protein>
    <submittedName>
        <fullName evidence="6">Lactose operon repressor</fullName>
    </submittedName>
</protein>
<dbReference type="Pfam" id="PF00356">
    <property type="entry name" value="LacI"/>
    <property type="match status" value="1"/>
</dbReference>
<dbReference type="RefSeq" id="WP_111835795.1">
    <property type="nucleotide sequence ID" value="NZ_UAPQ01000001.1"/>
</dbReference>
<evidence type="ECO:0000313" key="6">
    <source>
        <dbReference type="EMBL" id="SPT52844.1"/>
    </source>
</evidence>
<keyword evidence="3" id="KW-0804">Transcription</keyword>
<reference evidence="6 7" key="1">
    <citation type="submission" date="2018-06" db="EMBL/GenBank/DDBJ databases">
        <authorList>
            <consortium name="Pathogen Informatics"/>
            <person name="Doyle S."/>
        </authorList>
    </citation>
    <scope>NUCLEOTIDE SEQUENCE [LARGE SCALE GENOMIC DNA]</scope>
    <source>
        <strain evidence="6 7">NCTC11535</strain>
    </source>
</reference>
<dbReference type="Gene3D" id="1.10.260.40">
    <property type="entry name" value="lambda repressor-like DNA-binding domains"/>
    <property type="match status" value="1"/>
</dbReference>
<feature type="region of interest" description="Disordered" evidence="4">
    <location>
        <begin position="1"/>
        <end position="38"/>
    </location>
</feature>
<sequence length="371" mass="38525">MSSLQHSADERPTSRPNAPSALPSTQSPEQTRRASVPGRVRMVDVARRAGVSRALVSLVMRGKPGASPANRAKVFAAATELGYTPDLNARRLRAGTEGLVGVVFDGHDPFTAQVLETAHEAVVSRGHDLVLTMSSPMVPLARALRTLEDQRVSSVFLISSAPVDASAAALLTRMPAAFIGAYAPYMAENIASSVHTDDAAGMRSLVAHLAALGHQRIAVMRVAGRRSGEVRAKATLAAAAACKIDAVELEVGSYDGLAGVQAAHAFLKLPQRPTVLLAANDSCALAATHVLRSAGLRVPEEVSVTGFDDAGSGGSSTGEALGLTTVRQNVPALVEQGLELVSQVAGGRAPHRHVMLEPTLVIRSSTMAPAA</sequence>
<dbReference type="CDD" id="cd06267">
    <property type="entry name" value="PBP1_LacI_sugar_binding-like"/>
    <property type="match status" value="1"/>
</dbReference>
<dbReference type="SUPFAM" id="SSF53822">
    <property type="entry name" value="Periplasmic binding protein-like I"/>
    <property type="match status" value="1"/>
</dbReference>
<accession>A0ABY1VL65</accession>
<dbReference type="InterPro" id="IPR010982">
    <property type="entry name" value="Lambda_DNA-bd_dom_sf"/>
</dbReference>
<dbReference type="CDD" id="cd01392">
    <property type="entry name" value="HTH_LacI"/>
    <property type="match status" value="1"/>
</dbReference>
<feature type="domain" description="HTH lacI-type" evidence="5">
    <location>
        <begin position="40"/>
        <end position="94"/>
    </location>
</feature>
<evidence type="ECO:0000256" key="2">
    <source>
        <dbReference type="ARBA" id="ARBA00023125"/>
    </source>
</evidence>
<evidence type="ECO:0000259" key="5">
    <source>
        <dbReference type="PROSITE" id="PS50932"/>
    </source>
</evidence>
<dbReference type="InterPro" id="IPR046335">
    <property type="entry name" value="LacI/GalR-like_sensor"/>
</dbReference>
<gene>
    <name evidence="6" type="primary">lacI_2</name>
    <name evidence="6" type="ORF">NCTC11535_00498</name>
</gene>
<dbReference type="Proteomes" id="UP000250006">
    <property type="component" value="Unassembled WGS sequence"/>
</dbReference>
<proteinExistence type="predicted"/>
<name>A0ABY1VL65_9ACTO</name>
<dbReference type="Gene3D" id="3.40.50.2300">
    <property type="match status" value="2"/>
</dbReference>
<evidence type="ECO:0000256" key="1">
    <source>
        <dbReference type="ARBA" id="ARBA00023015"/>
    </source>
</evidence>
<evidence type="ECO:0000313" key="7">
    <source>
        <dbReference type="Proteomes" id="UP000250006"/>
    </source>
</evidence>
<evidence type="ECO:0000256" key="4">
    <source>
        <dbReference type="SAM" id="MobiDB-lite"/>
    </source>
</evidence>
<feature type="compositionally biased region" description="Polar residues" evidence="4">
    <location>
        <begin position="14"/>
        <end position="29"/>
    </location>
</feature>
<keyword evidence="1" id="KW-0805">Transcription regulation</keyword>
<evidence type="ECO:0000256" key="3">
    <source>
        <dbReference type="ARBA" id="ARBA00023163"/>
    </source>
</evidence>
<dbReference type="SMART" id="SM00354">
    <property type="entry name" value="HTH_LACI"/>
    <property type="match status" value="1"/>
</dbReference>
<keyword evidence="7" id="KW-1185">Reference proteome</keyword>
<dbReference type="InterPro" id="IPR028082">
    <property type="entry name" value="Peripla_BP_I"/>
</dbReference>
<dbReference type="PROSITE" id="PS50932">
    <property type="entry name" value="HTH_LACI_2"/>
    <property type="match status" value="1"/>
</dbReference>
<dbReference type="PANTHER" id="PTHR30146">
    <property type="entry name" value="LACI-RELATED TRANSCRIPTIONAL REPRESSOR"/>
    <property type="match status" value="1"/>
</dbReference>
<dbReference type="PANTHER" id="PTHR30146:SF109">
    <property type="entry name" value="HTH-TYPE TRANSCRIPTIONAL REGULATOR GALS"/>
    <property type="match status" value="1"/>
</dbReference>
<organism evidence="6 7">
    <name type="scientific">Actinomyces bovis</name>
    <dbReference type="NCBI Taxonomy" id="1658"/>
    <lineage>
        <taxon>Bacteria</taxon>
        <taxon>Bacillati</taxon>
        <taxon>Actinomycetota</taxon>
        <taxon>Actinomycetes</taxon>
        <taxon>Actinomycetales</taxon>
        <taxon>Actinomycetaceae</taxon>
        <taxon>Actinomyces</taxon>
    </lineage>
</organism>